<protein>
    <submittedName>
        <fullName evidence="3">Helix-turn-helix transcriptional regulator</fullName>
    </submittedName>
</protein>
<accession>A0A9D1LXK6</accession>
<comment type="caution">
    <text evidence="3">The sequence shown here is derived from an EMBL/GenBank/DDBJ whole genome shotgun (WGS) entry which is preliminary data.</text>
</comment>
<dbReference type="GO" id="GO:0005829">
    <property type="term" value="C:cytosol"/>
    <property type="evidence" value="ECO:0007669"/>
    <property type="project" value="TreeGrafter"/>
</dbReference>
<gene>
    <name evidence="3" type="ORF">IAD22_02115</name>
</gene>
<dbReference type="CDD" id="cd00093">
    <property type="entry name" value="HTH_XRE"/>
    <property type="match status" value="1"/>
</dbReference>
<dbReference type="PROSITE" id="PS50943">
    <property type="entry name" value="HTH_CROC1"/>
    <property type="match status" value="1"/>
</dbReference>
<dbReference type="Gene3D" id="1.10.260.40">
    <property type="entry name" value="lambda repressor-like DNA-binding domains"/>
    <property type="match status" value="1"/>
</dbReference>
<dbReference type="SUPFAM" id="SSF47413">
    <property type="entry name" value="lambda repressor-like DNA-binding domains"/>
    <property type="match status" value="1"/>
</dbReference>
<evidence type="ECO:0000259" key="2">
    <source>
        <dbReference type="PROSITE" id="PS50943"/>
    </source>
</evidence>
<evidence type="ECO:0000256" key="1">
    <source>
        <dbReference type="ARBA" id="ARBA00023125"/>
    </source>
</evidence>
<dbReference type="GO" id="GO:0003700">
    <property type="term" value="F:DNA-binding transcription factor activity"/>
    <property type="evidence" value="ECO:0007669"/>
    <property type="project" value="TreeGrafter"/>
</dbReference>
<proteinExistence type="predicted"/>
<name>A0A9D1LXK6_9FIRM</name>
<evidence type="ECO:0000313" key="4">
    <source>
        <dbReference type="Proteomes" id="UP000824118"/>
    </source>
</evidence>
<dbReference type="InterPro" id="IPR001387">
    <property type="entry name" value="Cro/C1-type_HTH"/>
</dbReference>
<organism evidence="3 4">
    <name type="scientific">Candidatus Limousia pullorum</name>
    <dbReference type="NCBI Taxonomy" id="2840860"/>
    <lineage>
        <taxon>Bacteria</taxon>
        <taxon>Bacillati</taxon>
        <taxon>Bacillota</taxon>
        <taxon>Clostridia</taxon>
        <taxon>Eubacteriales</taxon>
        <taxon>Oscillospiraceae</taxon>
        <taxon>Oscillospiraceae incertae sedis</taxon>
        <taxon>Candidatus Limousia</taxon>
    </lineage>
</organism>
<reference evidence="3" key="2">
    <citation type="journal article" date="2021" name="PeerJ">
        <title>Extensive microbial diversity within the chicken gut microbiome revealed by metagenomics and culture.</title>
        <authorList>
            <person name="Gilroy R."/>
            <person name="Ravi A."/>
            <person name="Getino M."/>
            <person name="Pursley I."/>
            <person name="Horton D.L."/>
            <person name="Alikhan N.F."/>
            <person name="Baker D."/>
            <person name="Gharbi K."/>
            <person name="Hall N."/>
            <person name="Watson M."/>
            <person name="Adriaenssens E.M."/>
            <person name="Foster-Nyarko E."/>
            <person name="Jarju S."/>
            <person name="Secka A."/>
            <person name="Antonio M."/>
            <person name="Oren A."/>
            <person name="Chaudhuri R.R."/>
            <person name="La Ragione R."/>
            <person name="Hildebrand F."/>
            <person name="Pallen M.J."/>
        </authorList>
    </citation>
    <scope>NUCLEOTIDE SEQUENCE</scope>
    <source>
        <strain evidence="3">ChiGjej1B1-1684</strain>
    </source>
</reference>
<feature type="domain" description="HTH cro/C1-type" evidence="2">
    <location>
        <begin position="14"/>
        <end position="68"/>
    </location>
</feature>
<dbReference type="PANTHER" id="PTHR46797">
    <property type="entry name" value="HTH-TYPE TRANSCRIPTIONAL REGULATOR"/>
    <property type="match status" value="1"/>
</dbReference>
<dbReference type="PANTHER" id="PTHR46797:SF1">
    <property type="entry name" value="METHYLPHOSPHONATE SYNTHASE"/>
    <property type="match status" value="1"/>
</dbReference>
<dbReference type="InterPro" id="IPR010982">
    <property type="entry name" value="Lambda_DNA-bd_dom_sf"/>
</dbReference>
<evidence type="ECO:0000313" key="3">
    <source>
        <dbReference type="EMBL" id="HIU49796.1"/>
    </source>
</evidence>
<dbReference type="Pfam" id="PF01381">
    <property type="entry name" value="HTH_3"/>
    <property type="match status" value="1"/>
</dbReference>
<dbReference type="AlphaFoldDB" id="A0A9D1LXK6"/>
<dbReference type="Proteomes" id="UP000824118">
    <property type="component" value="Unassembled WGS sequence"/>
</dbReference>
<keyword evidence="1" id="KW-0238">DNA-binding</keyword>
<dbReference type="SMART" id="SM00530">
    <property type="entry name" value="HTH_XRE"/>
    <property type="match status" value="1"/>
</dbReference>
<dbReference type="GO" id="GO:0003677">
    <property type="term" value="F:DNA binding"/>
    <property type="evidence" value="ECO:0007669"/>
    <property type="project" value="UniProtKB-KW"/>
</dbReference>
<reference evidence="3" key="1">
    <citation type="submission" date="2020-10" db="EMBL/GenBank/DDBJ databases">
        <authorList>
            <person name="Gilroy R."/>
        </authorList>
    </citation>
    <scope>NUCLEOTIDE SEQUENCE</scope>
    <source>
        <strain evidence="3">ChiGjej1B1-1684</strain>
    </source>
</reference>
<dbReference type="EMBL" id="DVNG01000031">
    <property type="protein sequence ID" value="HIU49796.1"/>
    <property type="molecule type" value="Genomic_DNA"/>
</dbReference>
<sequence>MEREDIAKNLGNNIKKFRLEKGFSQENLALRAGIHPAYLGRLERGEKCPTLDTVFKICDALSVPVADIITFSEKENKSEGDKKTVEEILEKLPKSKQDKLLDIIKNIAELME</sequence>
<dbReference type="InterPro" id="IPR050807">
    <property type="entry name" value="TransReg_Diox_bact_type"/>
</dbReference>